<reference evidence="3 4" key="1">
    <citation type="submission" date="2024-01" db="EMBL/GenBank/DDBJ databases">
        <title>A telomere-to-telomere, gap-free genome of sweet tea (Lithocarpus litseifolius).</title>
        <authorList>
            <person name="Zhou J."/>
        </authorList>
    </citation>
    <scope>NUCLEOTIDE SEQUENCE [LARGE SCALE GENOMIC DNA]</scope>
    <source>
        <strain evidence="3">Zhou-2022a</strain>
        <tissue evidence="3">Leaf</tissue>
    </source>
</reference>
<dbReference type="AlphaFoldDB" id="A0AAW2CBM7"/>
<sequence length="520" mass="59725">MCPPPDGPPQEMVDSTPISSEQGALTASVTVANKWKRGRNLCTKFKKLRENGLKNSSYRLVIQVSDLGNVIGLPLQTVLRNRVYHHIDAVETHLILNRFDLDYTDWIFHGEEDSFFKHVQTEHNDHNSQAEDIDEVGEMLDDIYRGTFPDANIGESSTSLGPSNNDYKTRLFDQLWEDAQLRPLGAAKYVRLDDTCLTRARWYVLSNCSEIDSYKTEHYLKIQGEGIIDIDHKHEVEFENWFQNRICGSDATNVSQELYSLACGSDALVADYKGCIVNGVRFHTKDREHTRRTQNSGVFVLGEYGVTKSDYYGELRNVLELNYLGNNHVYLFECDWWDTRDGTRMQRDKHFTSVNTSRTWYHSDPFILACQASQVFYLNDTKLDSSWQVVQHMTHRNTYDIPTGIEKVHEENEEDNSDEVYQKSECIGVNATVQQENNEDSNLLHRDDVPAIDLGDLIPVDDVYVQLDGSMFINDLSNEEWDTESNHEEETYSDDDVSSSDQEKDLSSNDESIGDLRNED</sequence>
<dbReference type="PANTHER" id="PTHR48258:SF6">
    <property type="entry name" value="LEUCINE-RICH REPEAT DOMAIN, L DOMAIN-CONTAINING PROTEIN"/>
    <property type="match status" value="1"/>
</dbReference>
<proteinExistence type="predicted"/>
<dbReference type="InterPro" id="IPR025312">
    <property type="entry name" value="DUF4216"/>
</dbReference>
<dbReference type="EMBL" id="JAZDWU010000008">
    <property type="protein sequence ID" value="KAK9994727.1"/>
    <property type="molecule type" value="Genomic_DNA"/>
</dbReference>
<gene>
    <name evidence="3" type="ORF">SO802_024430</name>
</gene>
<dbReference type="PANTHER" id="PTHR48258">
    <property type="entry name" value="DUF4218 DOMAIN-CONTAINING PROTEIN-RELATED"/>
    <property type="match status" value="1"/>
</dbReference>
<comment type="caution">
    <text evidence="3">The sequence shown here is derived from an EMBL/GenBank/DDBJ whole genome shotgun (WGS) entry which is preliminary data.</text>
</comment>
<protein>
    <recommendedName>
        <fullName evidence="2">DUF4216 domain-containing protein</fullName>
    </recommendedName>
</protein>
<name>A0AAW2CBM7_9ROSI</name>
<dbReference type="Pfam" id="PF13952">
    <property type="entry name" value="DUF4216"/>
    <property type="match status" value="1"/>
</dbReference>
<evidence type="ECO:0000259" key="2">
    <source>
        <dbReference type="Pfam" id="PF13952"/>
    </source>
</evidence>
<keyword evidence="4" id="KW-1185">Reference proteome</keyword>
<feature type="domain" description="DUF4216" evidence="2">
    <location>
        <begin position="319"/>
        <end position="390"/>
    </location>
</feature>
<feature type="region of interest" description="Disordered" evidence="1">
    <location>
        <begin position="1"/>
        <end position="21"/>
    </location>
</feature>
<evidence type="ECO:0000313" key="3">
    <source>
        <dbReference type="EMBL" id="KAK9994727.1"/>
    </source>
</evidence>
<evidence type="ECO:0000256" key="1">
    <source>
        <dbReference type="SAM" id="MobiDB-lite"/>
    </source>
</evidence>
<accession>A0AAW2CBM7</accession>
<dbReference type="Proteomes" id="UP001459277">
    <property type="component" value="Unassembled WGS sequence"/>
</dbReference>
<feature type="region of interest" description="Disordered" evidence="1">
    <location>
        <begin position="480"/>
        <end position="520"/>
    </location>
</feature>
<evidence type="ECO:0000313" key="4">
    <source>
        <dbReference type="Proteomes" id="UP001459277"/>
    </source>
</evidence>
<organism evidence="3 4">
    <name type="scientific">Lithocarpus litseifolius</name>
    <dbReference type="NCBI Taxonomy" id="425828"/>
    <lineage>
        <taxon>Eukaryota</taxon>
        <taxon>Viridiplantae</taxon>
        <taxon>Streptophyta</taxon>
        <taxon>Embryophyta</taxon>
        <taxon>Tracheophyta</taxon>
        <taxon>Spermatophyta</taxon>
        <taxon>Magnoliopsida</taxon>
        <taxon>eudicotyledons</taxon>
        <taxon>Gunneridae</taxon>
        <taxon>Pentapetalae</taxon>
        <taxon>rosids</taxon>
        <taxon>fabids</taxon>
        <taxon>Fagales</taxon>
        <taxon>Fagaceae</taxon>
        <taxon>Lithocarpus</taxon>
    </lineage>
</organism>